<keyword evidence="2" id="KW-1185">Reference proteome</keyword>
<sequence length="256" mass="30158">MKKVWINLLPLSILPISIISCNNKETQKDYKNDLTVNEVLKKFQLNIESQEPKLSFDKFKEEYQKLNINDSEFNIQVSKLLSNNWVWFLSNIKLFGAEQKNKTDWFLFPEKEDAKHSRLFKHALGLDKIENENSIPHSHISFPKVLRIDFSKFTSISDVLIDTKDHQKILFITFGRTIIKLKLINNKIIVDSDFYFIIRQNKEGNNIPSNKLIENEILQTIFNTDINLIDQKFIDQYEDKITAEYGIPSKVYLVIR</sequence>
<evidence type="ECO:0000313" key="1">
    <source>
        <dbReference type="EMBL" id="BBU47851.1"/>
    </source>
</evidence>
<gene>
    <name evidence="1" type="ORF">JPM2_5440</name>
</gene>
<dbReference type="Proteomes" id="UP000464317">
    <property type="component" value="Chromosome"/>
</dbReference>
<dbReference type="RefSeq" id="WP_161553267.1">
    <property type="nucleotide sequence ID" value="NZ_AP022325.1"/>
</dbReference>
<evidence type="ECO:0000313" key="2">
    <source>
        <dbReference type="Proteomes" id="UP000464317"/>
    </source>
</evidence>
<dbReference type="AlphaFoldDB" id="A0A809RV18"/>
<evidence type="ECO:0008006" key="3">
    <source>
        <dbReference type="Google" id="ProtNLM"/>
    </source>
</evidence>
<name>A0A809RV18_9BACT</name>
<dbReference type="KEGG" id="mfel:JPM2_5440"/>
<dbReference type="EMBL" id="AP022325">
    <property type="protein sequence ID" value="BBU47851.1"/>
    <property type="molecule type" value="Genomic_DNA"/>
</dbReference>
<reference evidence="1 2" key="1">
    <citation type="submission" date="2020-01" db="EMBL/GenBank/DDBJ databases">
        <title>Complete genome sequence of Mycoplasma felis strain Myco-2.</title>
        <authorList>
            <person name="Kinoshita Y."/>
            <person name="Niwa H."/>
            <person name="Uchida-Fujii E."/>
            <person name="Nukada T."/>
        </authorList>
    </citation>
    <scope>NUCLEOTIDE SEQUENCE [LARGE SCALE GENOMIC DNA]</scope>
    <source>
        <strain evidence="1 2">Myco-2</strain>
    </source>
</reference>
<accession>A0A809RV18</accession>
<dbReference type="PROSITE" id="PS51257">
    <property type="entry name" value="PROKAR_LIPOPROTEIN"/>
    <property type="match status" value="1"/>
</dbReference>
<organism evidence="1 2">
    <name type="scientific">Mycoplasmopsis felis</name>
    <dbReference type="NCBI Taxonomy" id="33923"/>
    <lineage>
        <taxon>Bacteria</taxon>
        <taxon>Bacillati</taxon>
        <taxon>Mycoplasmatota</taxon>
        <taxon>Mycoplasmoidales</taxon>
        <taxon>Metamycoplasmataceae</taxon>
        <taxon>Mycoplasmopsis</taxon>
    </lineage>
</organism>
<proteinExistence type="predicted"/>
<protein>
    <recommendedName>
        <fullName evidence="3">Lipoprotein</fullName>
    </recommendedName>
</protein>